<evidence type="ECO:0000313" key="1">
    <source>
        <dbReference type="EMBL" id="KAK1859222.1"/>
    </source>
</evidence>
<proteinExistence type="predicted"/>
<comment type="caution">
    <text evidence="1">The sequence shown here is derived from an EMBL/GenBank/DDBJ whole genome shotgun (WGS) entry which is preliminary data.</text>
</comment>
<reference evidence="1" key="1">
    <citation type="submission" date="2019-11" db="EMBL/GenBank/DDBJ databases">
        <title>Nori genome reveals adaptations in red seaweeds to the harsh intertidal environment.</title>
        <authorList>
            <person name="Wang D."/>
            <person name="Mao Y."/>
        </authorList>
    </citation>
    <scope>NUCLEOTIDE SEQUENCE</scope>
    <source>
        <tissue evidence="1">Gametophyte</tissue>
    </source>
</reference>
<dbReference type="EMBL" id="CM020618">
    <property type="protein sequence ID" value="KAK1859222.1"/>
    <property type="molecule type" value="Genomic_DNA"/>
</dbReference>
<keyword evidence="2" id="KW-1185">Reference proteome</keyword>
<organism evidence="1 2">
    <name type="scientific">Pyropia yezoensis</name>
    <name type="common">Susabi-nori</name>
    <name type="synonym">Porphyra yezoensis</name>
    <dbReference type="NCBI Taxonomy" id="2788"/>
    <lineage>
        <taxon>Eukaryota</taxon>
        <taxon>Rhodophyta</taxon>
        <taxon>Bangiophyceae</taxon>
        <taxon>Bangiales</taxon>
        <taxon>Bangiaceae</taxon>
        <taxon>Pyropia</taxon>
    </lineage>
</organism>
<protein>
    <submittedName>
        <fullName evidence="1">Uncharacterized protein</fullName>
    </submittedName>
</protein>
<sequence length="601" mass="64341">MTAGGLLTPLRPSPCGRRAKTIPPPPLSPSPSPPPPPSPSSTLTAPPPPSPSPPTFSNWSGTRTRTPGKVVTATCLADIQAAVCDARAAGQRVRAVARAHTWSDVFVDDGDVLLDVSRLKAVTAFDAAARTVTVQAGVTTADLIPLQLQTGLCVPSNVILDTVTYAGIVNAACHGTGWAEGTVSDYVVAMTIVDADGVARVWAEDTCDADTWAAVRCNLGTWGVIYDVTLRLRAMANMAVGNHFRPQGDYFATHADDGVGREKKLARLRHVVERSTGTELFWMPFNRYYHTLAAGRGWTPSADDLWLRVFNETSEEVTHCAPAMRAAFTAMQAWQMRLSDWLHRTILSVHPLLVPAFYSLGFHTIKLFPQRMVERVPHAIHYQAHIDAFKVVSFEVAVPLTDDASWAAFSAMWTRVTARVAAEHAAGRCPLTLAMEARFVRSSAALLAPSYAPDADGGDTHHVYVEVLSAAGAPGWTAFRDAVAAEWLAVPGARVHWSKQFPAAAAAGVVTAHGGALERFKTARQAAGVDAPNMFVNNWMATTLGMPEAVRPAATGVVRSGARLALGREAEEGAAAAAAWQRWMTMLLLLASVVAAVALRR</sequence>
<evidence type="ECO:0000313" key="2">
    <source>
        <dbReference type="Proteomes" id="UP000798662"/>
    </source>
</evidence>
<name>A0ACC3BN15_PYRYE</name>
<accession>A0ACC3BN15</accession>
<gene>
    <name evidence="1" type="ORF">I4F81_001819</name>
</gene>
<dbReference type="Proteomes" id="UP000798662">
    <property type="component" value="Chromosome 1"/>
</dbReference>